<dbReference type="EMBL" id="LAZR01015017">
    <property type="protein sequence ID" value="KKM14985.1"/>
    <property type="molecule type" value="Genomic_DNA"/>
</dbReference>
<feature type="transmembrane region" description="Helical" evidence="1">
    <location>
        <begin position="157"/>
        <end position="178"/>
    </location>
</feature>
<keyword evidence="1" id="KW-0472">Membrane</keyword>
<dbReference type="PANTHER" id="PTHR34403">
    <property type="entry name" value="TOL-PAL SYSTEM PROTEIN TOLA"/>
    <property type="match status" value="1"/>
</dbReference>
<comment type="caution">
    <text evidence="2">The sequence shown here is derived from an EMBL/GenBank/DDBJ whole genome shotgun (WGS) entry which is preliminary data.</text>
</comment>
<keyword evidence="1" id="KW-0812">Transmembrane</keyword>
<feature type="non-terminal residue" evidence="2">
    <location>
        <position position="1"/>
    </location>
</feature>
<feature type="transmembrane region" description="Helical" evidence="1">
    <location>
        <begin position="12"/>
        <end position="35"/>
    </location>
</feature>
<sequence>FIGFSYNGFYDIYFSTCIGLFVGGIILSIISTFLAQMESNISGAGELDAEVDVDIDIDADVDIDIDADVDIDIDADVDIDIDADVDIDYDIGAEVEIEAVEVDVDSDIDIEAETEIDTGLRTTVTPAPIMLLFSSGFLIFGITGILLYQLIGEALRFIILFVAPTAAYLTTKIINFVWKIITKSRFYRISSTLNLIGIQGEVLLNVDERGGIIKIPSNTPMKFERLHVKPSINASHFERGEKVYICDVRNGYLLVDNNKKSIKRKK</sequence>
<proteinExistence type="predicted"/>
<reference evidence="2" key="1">
    <citation type="journal article" date="2015" name="Nature">
        <title>Complex archaea that bridge the gap between prokaryotes and eukaryotes.</title>
        <authorList>
            <person name="Spang A."/>
            <person name="Saw J.H."/>
            <person name="Jorgensen S.L."/>
            <person name="Zaremba-Niedzwiedzka K."/>
            <person name="Martijn J."/>
            <person name="Lind A.E."/>
            <person name="van Eijk R."/>
            <person name="Schleper C."/>
            <person name="Guy L."/>
            <person name="Ettema T.J."/>
        </authorList>
    </citation>
    <scope>NUCLEOTIDE SEQUENCE</scope>
</reference>
<dbReference type="AlphaFoldDB" id="A0A0F9KI25"/>
<dbReference type="InterPro" id="IPR050972">
    <property type="entry name" value="SDr-like"/>
</dbReference>
<evidence type="ECO:0000313" key="2">
    <source>
        <dbReference type="EMBL" id="KKM14985.1"/>
    </source>
</evidence>
<keyword evidence="1" id="KW-1133">Transmembrane helix</keyword>
<name>A0A0F9KI25_9ZZZZ</name>
<dbReference type="PANTHER" id="PTHR34403:SF14">
    <property type="entry name" value="OS05G0225800 PROTEIN"/>
    <property type="match status" value="1"/>
</dbReference>
<evidence type="ECO:0008006" key="3">
    <source>
        <dbReference type="Google" id="ProtNLM"/>
    </source>
</evidence>
<organism evidence="2">
    <name type="scientific">marine sediment metagenome</name>
    <dbReference type="NCBI Taxonomy" id="412755"/>
    <lineage>
        <taxon>unclassified sequences</taxon>
        <taxon>metagenomes</taxon>
        <taxon>ecological metagenomes</taxon>
    </lineage>
</organism>
<gene>
    <name evidence="2" type="ORF">LCGC14_1700630</name>
</gene>
<evidence type="ECO:0000256" key="1">
    <source>
        <dbReference type="SAM" id="Phobius"/>
    </source>
</evidence>
<feature type="transmembrane region" description="Helical" evidence="1">
    <location>
        <begin position="129"/>
        <end position="151"/>
    </location>
</feature>
<protein>
    <recommendedName>
        <fullName evidence="3">NfeD-like C-terminal domain-containing protein</fullName>
    </recommendedName>
</protein>
<accession>A0A0F9KI25</accession>